<gene>
    <name evidence="2" type="ORF">ABC974_06720</name>
</gene>
<keyword evidence="3" id="KW-1185">Reference proteome</keyword>
<keyword evidence="1" id="KW-0812">Transmembrane</keyword>
<accession>A0ABU9Y0H0</accession>
<feature type="transmembrane region" description="Helical" evidence="1">
    <location>
        <begin position="183"/>
        <end position="203"/>
    </location>
</feature>
<organism evidence="2 3">
    <name type="scientific">Sphingomonas oligophenolica</name>
    <dbReference type="NCBI Taxonomy" id="301154"/>
    <lineage>
        <taxon>Bacteria</taxon>
        <taxon>Pseudomonadati</taxon>
        <taxon>Pseudomonadota</taxon>
        <taxon>Alphaproteobacteria</taxon>
        <taxon>Sphingomonadales</taxon>
        <taxon>Sphingomonadaceae</taxon>
        <taxon>Sphingomonas</taxon>
    </lineage>
</organism>
<feature type="transmembrane region" description="Helical" evidence="1">
    <location>
        <begin position="223"/>
        <end position="250"/>
    </location>
</feature>
<evidence type="ECO:0008006" key="4">
    <source>
        <dbReference type="Google" id="ProtNLM"/>
    </source>
</evidence>
<sequence>MVYEVRAEPVDSFSVGRVFNRAFAAIVADPGAAIGIALLFGAVPMIGYHYLEHSFPTTVAVGQPGLPPGFWLAFFMIPAIAVLSTVVNVIAEGAFVPLVVAQQAGRPTGFADAARAGLGALLPLILLGLVTGIGTMIASLFLIIPGIILMLAWSVAGPALVAERCGIRAALARSRALTSGARGGIFGLMLVIGAVSIAVSALVDQLATTYYGDVAFVHLFERGFPAAYVLAKLVTDTATLVFSAALYGALYVELRAWKEGAPVDALAEVFA</sequence>
<dbReference type="Proteomes" id="UP001419910">
    <property type="component" value="Unassembled WGS sequence"/>
</dbReference>
<keyword evidence="1" id="KW-0472">Membrane</keyword>
<feature type="transmembrane region" description="Helical" evidence="1">
    <location>
        <begin position="113"/>
        <end position="134"/>
    </location>
</feature>
<reference evidence="2 3" key="1">
    <citation type="submission" date="2024-05" db="EMBL/GenBank/DDBJ databases">
        <authorList>
            <person name="Liu Q."/>
            <person name="Xin Y.-H."/>
        </authorList>
    </citation>
    <scope>NUCLEOTIDE SEQUENCE [LARGE SCALE GENOMIC DNA]</scope>
    <source>
        <strain evidence="2 3">CGMCC 1.10181</strain>
    </source>
</reference>
<comment type="caution">
    <text evidence="2">The sequence shown here is derived from an EMBL/GenBank/DDBJ whole genome shotgun (WGS) entry which is preliminary data.</text>
</comment>
<evidence type="ECO:0000313" key="2">
    <source>
        <dbReference type="EMBL" id="MEN2789310.1"/>
    </source>
</evidence>
<protein>
    <recommendedName>
        <fullName evidence="4">Glycerophosphoryl diester phosphodiesterase membrane domain-containing protein</fullName>
    </recommendedName>
</protein>
<feature type="transmembrane region" description="Helical" evidence="1">
    <location>
        <begin position="140"/>
        <end position="162"/>
    </location>
</feature>
<feature type="transmembrane region" description="Helical" evidence="1">
    <location>
        <begin position="70"/>
        <end position="101"/>
    </location>
</feature>
<dbReference type="EMBL" id="JBDIME010000004">
    <property type="protein sequence ID" value="MEN2789310.1"/>
    <property type="molecule type" value="Genomic_DNA"/>
</dbReference>
<name>A0ABU9Y0H0_9SPHN</name>
<keyword evidence="1" id="KW-1133">Transmembrane helix</keyword>
<proteinExistence type="predicted"/>
<evidence type="ECO:0000256" key="1">
    <source>
        <dbReference type="SAM" id="Phobius"/>
    </source>
</evidence>
<evidence type="ECO:0000313" key="3">
    <source>
        <dbReference type="Proteomes" id="UP001419910"/>
    </source>
</evidence>
<dbReference type="RefSeq" id="WP_343887389.1">
    <property type="nucleotide sequence ID" value="NZ_BAAAEH010000002.1"/>
</dbReference>
<feature type="transmembrane region" description="Helical" evidence="1">
    <location>
        <begin position="22"/>
        <end position="50"/>
    </location>
</feature>